<sequence length="99" mass="11167">MTEELVAGEGKKKRPHDKTNKLPEKYSKPKGLVKDKGGKSIAEIQGQSNRWVEHLENPLNEPASINARDIKPPHTEHPTNVAPKTIEEIRMIIRRIKSG</sequence>
<name>A0A183MQQ0_9TREM</name>
<dbReference type="AlphaFoldDB" id="A0A183MQQ0"/>
<proteinExistence type="predicted"/>
<keyword evidence="3" id="KW-1185">Reference proteome</keyword>
<evidence type="ECO:0000256" key="1">
    <source>
        <dbReference type="SAM" id="MobiDB-lite"/>
    </source>
</evidence>
<organism evidence="2 3">
    <name type="scientific">Schistosoma margrebowiei</name>
    <dbReference type="NCBI Taxonomy" id="48269"/>
    <lineage>
        <taxon>Eukaryota</taxon>
        <taxon>Metazoa</taxon>
        <taxon>Spiralia</taxon>
        <taxon>Lophotrochozoa</taxon>
        <taxon>Platyhelminthes</taxon>
        <taxon>Trematoda</taxon>
        <taxon>Digenea</taxon>
        <taxon>Strigeidida</taxon>
        <taxon>Schistosomatoidea</taxon>
        <taxon>Schistosomatidae</taxon>
        <taxon>Schistosoma</taxon>
    </lineage>
</organism>
<feature type="region of interest" description="Disordered" evidence="1">
    <location>
        <begin position="1"/>
        <end position="38"/>
    </location>
</feature>
<reference evidence="2 3" key="1">
    <citation type="submission" date="2018-11" db="EMBL/GenBank/DDBJ databases">
        <authorList>
            <consortium name="Pathogen Informatics"/>
        </authorList>
    </citation>
    <scope>NUCLEOTIDE SEQUENCE [LARGE SCALE GENOMIC DNA]</scope>
    <source>
        <strain evidence="2 3">Zambia</strain>
    </source>
</reference>
<gene>
    <name evidence="2" type="ORF">SMRZ_LOCUS18375</name>
</gene>
<evidence type="ECO:0000313" key="3">
    <source>
        <dbReference type="Proteomes" id="UP000277204"/>
    </source>
</evidence>
<dbReference type="Proteomes" id="UP000277204">
    <property type="component" value="Unassembled WGS sequence"/>
</dbReference>
<evidence type="ECO:0000313" key="2">
    <source>
        <dbReference type="EMBL" id="VDP27648.1"/>
    </source>
</evidence>
<feature type="compositionally biased region" description="Basic and acidic residues" evidence="1">
    <location>
        <begin position="17"/>
        <end position="38"/>
    </location>
</feature>
<dbReference type="EMBL" id="UZAI01017636">
    <property type="protein sequence ID" value="VDP27648.1"/>
    <property type="molecule type" value="Genomic_DNA"/>
</dbReference>
<accession>A0A183MQQ0</accession>
<protein>
    <submittedName>
        <fullName evidence="2">Uncharacterized protein</fullName>
    </submittedName>
</protein>